<dbReference type="InterPro" id="IPR051063">
    <property type="entry name" value="PDI"/>
</dbReference>
<feature type="domain" description="Thioredoxin" evidence="5">
    <location>
        <begin position="13"/>
        <end position="144"/>
    </location>
</feature>
<keyword evidence="2 4" id="KW-0732">Signal</keyword>
<evidence type="ECO:0000256" key="3">
    <source>
        <dbReference type="SAM" id="Phobius"/>
    </source>
</evidence>
<dbReference type="KEGG" id="zmk:HG535_0F02740"/>
<dbReference type="EMBL" id="CP058609">
    <property type="protein sequence ID" value="QLG73763.1"/>
    <property type="molecule type" value="Genomic_DNA"/>
</dbReference>
<dbReference type="PANTHER" id="PTHR45672">
    <property type="entry name" value="PROTEIN DISULFIDE-ISOMERASE C17H9.14C-RELATED"/>
    <property type="match status" value="1"/>
</dbReference>
<keyword evidence="7" id="KW-1185">Reference proteome</keyword>
<dbReference type="InterPro" id="IPR036249">
    <property type="entry name" value="Thioredoxin-like_sf"/>
</dbReference>
<feature type="transmembrane region" description="Helical" evidence="3">
    <location>
        <begin position="648"/>
        <end position="668"/>
    </location>
</feature>
<evidence type="ECO:0000313" key="6">
    <source>
        <dbReference type="EMBL" id="QLG73763.1"/>
    </source>
</evidence>
<keyword evidence="3" id="KW-0812">Transmembrane</keyword>
<dbReference type="AlphaFoldDB" id="A0A7H9B5M0"/>
<protein>
    <recommendedName>
        <fullName evidence="5">Thioredoxin domain-containing protein</fullName>
    </recommendedName>
</protein>
<name>A0A7H9B5M0_ZYGMR</name>
<dbReference type="PROSITE" id="PS51352">
    <property type="entry name" value="THIOREDOXIN_2"/>
    <property type="match status" value="1"/>
</dbReference>
<evidence type="ECO:0000256" key="2">
    <source>
        <dbReference type="ARBA" id="ARBA00022729"/>
    </source>
</evidence>
<dbReference type="InterPro" id="IPR017937">
    <property type="entry name" value="Thioredoxin_CS"/>
</dbReference>
<comment type="similarity">
    <text evidence="1">Belongs to the protein disulfide isomerase family.</text>
</comment>
<gene>
    <name evidence="6" type="ORF">HG535_0F02740</name>
</gene>
<dbReference type="PROSITE" id="PS00194">
    <property type="entry name" value="THIOREDOXIN_1"/>
    <property type="match status" value="1"/>
</dbReference>
<dbReference type="SUPFAM" id="SSF52833">
    <property type="entry name" value="Thioredoxin-like"/>
    <property type="match status" value="2"/>
</dbReference>
<dbReference type="PANTHER" id="PTHR45672:SF3">
    <property type="entry name" value="THIOREDOXIN DOMAIN-CONTAINING PROTEIN 5"/>
    <property type="match status" value="1"/>
</dbReference>
<dbReference type="GeneID" id="59237522"/>
<dbReference type="GO" id="GO:0006457">
    <property type="term" value="P:protein folding"/>
    <property type="evidence" value="ECO:0007669"/>
    <property type="project" value="TreeGrafter"/>
</dbReference>
<dbReference type="InterPro" id="IPR013766">
    <property type="entry name" value="Thioredoxin_domain"/>
</dbReference>
<accession>A0A7H9B5M0</accession>
<keyword evidence="3" id="KW-1133">Transmembrane helix</keyword>
<feature type="chain" id="PRO_5028833591" description="Thioredoxin domain-containing protein" evidence="4">
    <location>
        <begin position="26"/>
        <end position="700"/>
    </location>
</feature>
<keyword evidence="3" id="KW-0472">Membrane</keyword>
<proteinExistence type="inferred from homology"/>
<evidence type="ECO:0000313" key="7">
    <source>
        <dbReference type="Proteomes" id="UP000509704"/>
    </source>
</evidence>
<dbReference type="GO" id="GO:0005783">
    <property type="term" value="C:endoplasmic reticulum"/>
    <property type="evidence" value="ECO:0007669"/>
    <property type="project" value="TreeGrafter"/>
</dbReference>
<evidence type="ECO:0000259" key="5">
    <source>
        <dbReference type="PROSITE" id="PS51352"/>
    </source>
</evidence>
<evidence type="ECO:0000256" key="1">
    <source>
        <dbReference type="ARBA" id="ARBA00006347"/>
    </source>
</evidence>
<evidence type="ECO:0000256" key="4">
    <source>
        <dbReference type="SAM" id="SignalP"/>
    </source>
</evidence>
<dbReference type="CDD" id="cd02961">
    <property type="entry name" value="PDI_a_family"/>
    <property type="match status" value="1"/>
</dbReference>
<dbReference type="OrthoDB" id="72053at2759"/>
<reference evidence="6 7" key="1">
    <citation type="submission" date="2020-07" db="EMBL/GenBank/DDBJ databases">
        <title>The yeast mating-type switching endonuclease HO is a domesticated member of an unorthodox homing genetic element family.</title>
        <authorList>
            <person name="Coughlan A.Y."/>
            <person name="Lombardi L."/>
            <person name="Braun-Galleani S."/>
            <person name="Martos A.R."/>
            <person name="Galeote V."/>
            <person name="Bigey F."/>
            <person name="Dequin S."/>
            <person name="Byrne K.P."/>
            <person name="Wolfe K.H."/>
        </authorList>
    </citation>
    <scope>NUCLEOTIDE SEQUENCE [LARGE SCALE GENOMIC DNA]</scope>
    <source>
        <strain evidence="6 7">NRRL Y-6702</strain>
    </source>
</reference>
<dbReference type="RefSeq" id="XP_037145489.1">
    <property type="nucleotide sequence ID" value="XM_037289594.1"/>
</dbReference>
<feature type="signal peptide" evidence="4">
    <location>
        <begin position="1"/>
        <end position="25"/>
    </location>
</feature>
<dbReference type="Gene3D" id="3.40.30.10">
    <property type="entry name" value="Glutaredoxin"/>
    <property type="match status" value="1"/>
</dbReference>
<sequence length="700" mass="80422">MTPTTYSTMWVLWILTMMLPRFVHGFESYDATMVEFPAPLTESDFNPKAGFQVIEFFSPYCPHCKSLAPIWKDSWETFYEEGRRQNISLLQVDCVESGDLCKSEKIMGFPSIRLYGPNGFIESFPKYRTMSKDNILDFARQAVDNPDDMEDQQIGSLSELVTAEKFANLLAGKGQQPYLLSFWPAKNARSADGNIDFKNCDECDTFQKGWKTLSVKLAALDISTGHLNCESSAAICTNLGFSSLVKITNHRVDRIPKVALVVPEKTTNNFFTYDGPFSTKMSVYEDFAKRTYFNSRIMTISSEEIVEITQKEYKLSGTHEKKPQKLHLVYSYNRETAVPEDLQFLQSLVDPVSKISNAYLYITEEDLTPVVVQSFESMYEMINYNTSEPEKRLKEEYIDFNIMPDNPNFFIFRDGDKIPHTFQGYSTTELRNTDTIMDWVREYSLPMVNEVTPDNFAQILAFNSEMYDGVAIILINTIETELTNNSNEHLDKLRVGYYDYEHVRMGKMIEDVSVKRERRLKKANRLKEKGYKKSTILEAAREEILHEDNKKVIISFLDISKYSSILNKLGVTHVLSEDDIGKVILYDKYTKSYHKKDIFGNDFIAEPYTIRETLSSVFLSQKPARLSRIAERLFGPLFCESLKNFDSLVGVSGYAIFIVLILGCLKGIKICRRKRIGKRYKAKRDVIGLLGKNGNKKSLD</sequence>
<dbReference type="GO" id="GO:0003756">
    <property type="term" value="F:protein disulfide isomerase activity"/>
    <property type="evidence" value="ECO:0007669"/>
    <property type="project" value="TreeGrafter"/>
</dbReference>
<dbReference type="Pfam" id="PF00085">
    <property type="entry name" value="Thioredoxin"/>
    <property type="match status" value="1"/>
</dbReference>
<organism evidence="6 7">
    <name type="scientific">Zygotorulaspora mrakii</name>
    <name type="common">Zygosaccharomyces mrakii</name>
    <dbReference type="NCBI Taxonomy" id="42260"/>
    <lineage>
        <taxon>Eukaryota</taxon>
        <taxon>Fungi</taxon>
        <taxon>Dikarya</taxon>
        <taxon>Ascomycota</taxon>
        <taxon>Saccharomycotina</taxon>
        <taxon>Saccharomycetes</taxon>
        <taxon>Saccharomycetales</taxon>
        <taxon>Saccharomycetaceae</taxon>
        <taxon>Zygotorulaspora</taxon>
    </lineage>
</organism>
<dbReference type="Proteomes" id="UP000509704">
    <property type="component" value="Chromosome 6"/>
</dbReference>